<evidence type="ECO:0000313" key="1">
    <source>
        <dbReference type="EMBL" id="GAA4123229.1"/>
    </source>
</evidence>
<proteinExistence type="predicted"/>
<sequence>MDPQRPQPRRRRLMLEVRLAGIPATSIGTVEALKYSHAAVGGPLAASWRMGLRRGYTHPLLRQGTLVEIYLAGMRIWVGLLSEPNRVTWEFTADGLFRQAEDFLALDSSGNPTTIPNAAVYQATQRSSFSQPMRGWIYPSTGGVFPTTSSSTILEGTFEPVYLANLLGDLCQKNGRLWGIDPHTRTPYYRAKPTTPTVAIAPGVPAIPTSPSGQTTFIVGRRATATGGTPAQPTAWAVSRSTSATALAAAKRWNPREKWSDLTDRGALTDSAAVTILNLMVDAGISTPPYSEGVELVPGQVTNLGGVALDPRLIVAGQLNGEMTVVNQLGVLDTEGTLAPGQAVAWLIGTSSYDTTTGVLELVPYLAETDSLPEVIQIATADGPKWALQTPVA</sequence>
<comment type="caution">
    <text evidence="1">The sequence shown here is derived from an EMBL/GenBank/DDBJ whole genome shotgun (WGS) entry which is preliminary data.</text>
</comment>
<evidence type="ECO:0008006" key="3">
    <source>
        <dbReference type="Google" id="ProtNLM"/>
    </source>
</evidence>
<reference evidence="2" key="1">
    <citation type="journal article" date="2019" name="Int. J. Syst. Evol. Microbiol.">
        <title>The Global Catalogue of Microorganisms (GCM) 10K type strain sequencing project: providing services to taxonomists for standard genome sequencing and annotation.</title>
        <authorList>
            <consortium name="The Broad Institute Genomics Platform"/>
            <consortium name="The Broad Institute Genome Sequencing Center for Infectious Disease"/>
            <person name="Wu L."/>
            <person name="Ma J."/>
        </authorList>
    </citation>
    <scope>NUCLEOTIDE SEQUENCE [LARGE SCALE GENOMIC DNA]</scope>
    <source>
        <strain evidence="2">JCM 16703</strain>
    </source>
</reference>
<name>A0ABP7XPI5_9ACTN</name>
<gene>
    <name evidence="1" type="ORF">GCM10022215_29670</name>
</gene>
<dbReference type="EMBL" id="BAAAZH010000023">
    <property type="protein sequence ID" value="GAA4123229.1"/>
    <property type="molecule type" value="Genomic_DNA"/>
</dbReference>
<keyword evidence="2" id="KW-1185">Reference proteome</keyword>
<accession>A0ABP7XPI5</accession>
<protein>
    <recommendedName>
        <fullName evidence="3">Minor tail protein</fullName>
    </recommendedName>
</protein>
<evidence type="ECO:0000313" key="2">
    <source>
        <dbReference type="Proteomes" id="UP001501495"/>
    </source>
</evidence>
<organism evidence="1 2">
    <name type="scientific">Nocardioides fonticola</name>
    <dbReference type="NCBI Taxonomy" id="450363"/>
    <lineage>
        <taxon>Bacteria</taxon>
        <taxon>Bacillati</taxon>
        <taxon>Actinomycetota</taxon>
        <taxon>Actinomycetes</taxon>
        <taxon>Propionibacteriales</taxon>
        <taxon>Nocardioidaceae</taxon>
        <taxon>Nocardioides</taxon>
    </lineage>
</organism>
<dbReference type="Proteomes" id="UP001501495">
    <property type="component" value="Unassembled WGS sequence"/>
</dbReference>